<dbReference type="Proteomes" id="UP000192448">
    <property type="component" value="Unassembled WGS sequence"/>
</dbReference>
<dbReference type="Pfam" id="PF01168">
    <property type="entry name" value="Ala_racemase_N"/>
    <property type="match status" value="1"/>
</dbReference>
<reference evidence="4 5" key="1">
    <citation type="submission" date="2017-02" db="EMBL/GenBank/DDBJ databases">
        <title>The new phylogeny of genus Mycobacterium.</title>
        <authorList>
            <person name="Tortoli E."/>
            <person name="Trovato A."/>
            <person name="Cirillo D.M."/>
        </authorList>
    </citation>
    <scope>NUCLEOTIDE SEQUENCE [LARGE SCALE GENOMIC DNA]</scope>
    <source>
        <strain evidence="4 5">RW6</strain>
    </source>
</reference>
<protein>
    <recommendedName>
        <fullName evidence="3">D-serine dehydratase-like domain-containing protein</fullName>
    </recommendedName>
</protein>
<name>A0A1X0B9V3_9MYCO</name>
<accession>A0A1X0B9V3</accession>
<dbReference type="RefSeq" id="WP_083160145.1">
    <property type="nucleotide sequence ID" value="NZ_MVHF01000002.1"/>
</dbReference>
<keyword evidence="2" id="KW-0456">Lyase</keyword>
<dbReference type="EMBL" id="MVHF01000002">
    <property type="protein sequence ID" value="ORA39093.1"/>
    <property type="molecule type" value="Genomic_DNA"/>
</dbReference>
<comment type="similarity">
    <text evidence="1">Belongs to the DSD1 family.</text>
</comment>
<dbReference type="PANTHER" id="PTHR28004">
    <property type="entry name" value="ZGC:162816-RELATED"/>
    <property type="match status" value="1"/>
</dbReference>
<evidence type="ECO:0000313" key="5">
    <source>
        <dbReference type="Proteomes" id="UP000192448"/>
    </source>
</evidence>
<feature type="domain" description="D-serine dehydratase-like" evidence="3">
    <location>
        <begin position="310"/>
        <end position="407"/>
    </location>
</feature>
<dbReference type="SMART" id="SM01119">
    <property type="entry name" value="D-ser_dehydrat"/>
    <property type="match status" value="1"/>
</dbReference>
<proteinExistence type="inferred from homology"/>
<dbReference type="InterPro" id="IPR029066">
    <property type="entry name" value="PLP-binding_barrel"/>
</dbReference>
<dbReference type="PANTHER" id="PTHR28004:SF8">
    <property type="entry name" value="D-SERINE DEAMINASE"/>
    <property type="match status" value="1"/>
</dbReference>
<dbReference type="STRING" id="1927124.BST13_02035"/>
<dbReference type="InterPro" id="IPR001608">
    <property type="entry name" value="Ala_racemase_N"/>
</dbReference>
<dbReference type="OrthoDB" id="9811417at2"/>
<dbReference type="AlphaFoldDB" id="A0A1X0B9V3"/>
<dbReference type="Gene3D" id="3.20.20.10">
    <property type="entry name" value="Alanine racemase"/>
    <property type="match status" value="1"/>
</dbReference>
<dbReference type="InterPro" id="IPR026956">
    <property type="entry name" value="D-ser_dehydrat-like_dom"/>
</dbReference>
<evidence type="ECO:0000259" key="3">
    <source>
        <dbReference type="SMART" id="SM01119"/>
    </source>
</evidence>
<keyword evidence="5" id="KW-1185">Reference proteome</keyword>
<evidence type="ECO:0000256" key="1">
    <source>
        <dbReference type="ARBA" id="ARBA00005323"/>
    </source>
</evidence>
<sequence length="420" mass="45340">MTAQLPSDADIAHVGTDTLFKGLPDNASHLNAAPVSVLASGFMWPVAVIHDCALRGNAELMAEVCKRFGIEHAPHLKTAMSPELAQLQASHGAWGFTVGSPSQLRHARAWGTRRLVLATESLDTEFLRWIRGQLEDDPQFEFYLFTDSVAGAEVAGRHLAGVGSQVGILIEIGHPGGRAGVRDAESAHTVARAAADAGLSVAGVAGYEGTLGAQRTTEVETAVTAYLRRLRAVTEELDAAGMLDCDRDSFVVSCGGSTFFDLVAEELSHGWALTRPVTTVLRSGCYLLHDHDFYASSSPSFSWSRGLRPALEVWAQVISRPEAQLAILNAGRRDIGFDLGLPIPLRVIDPHSGTERTASGTITELNDQHAYLEIPPDFRLSVGDVVALGLSHPCTTMDKWRALPVIDAENRVVRYVHTYF</sequence>
<dbReference type="InterPro" id="IPR042208">
    <property type="entry name" value="D-ser_dehydrat-like_sf"/>
</dbReference>
<dbReference type="SUPFAM" id="SSF51419">
    <property type="entry name" value="PLP-binding barrel"/>
    <property type="match status" value="1"/>
</dbReference>
<dbReference type="GO" id="GO:0016829">
    <property type="term" value="F:lyase activity"/>
    <property type="evidence" value="ECO:0007669"/>
    <property type="project" value="UniProtKB-KW"/>
</dbReference>
<dbReference type="Pfam" id="PF14031">
    <property type="entry name" value="D-ser_dehydrat"/>
    <property type="match status" value="1"/>
</dbReference>
<gene>
    <name evidence="4" type="ORF">BST13_02035</name>
</gene>
<organism evidence="4 5">
    <name type="scientific">Mycobacterium aquaticum</name>
    <dbReference type="NCBI Taxonomy" id="1927124"/>
    <lineage>
        <taxon>Bacteria</taxon>
        <taxon>Bacillati</taxon>
        <taxon>Actinomycetota</taxon>
        <taxon>Actinomycetes</taxon>
        <taxon>Mycobacteriales</taxon>
        <taxon>Mycobacteriaceae</taxon>
        <taxon>Mycobacterium</taxon>
    </lineage>
</organism>
<dbReference type="InterPro" id="IPR051466">
    <property type="entry name" value="D-amino_acid_metab_enzyme"/>
</dbReference>
<evidence type="ECO:0000256" key="2">
    <source>
        <dbReference type="ARBA" id="ARBA00023239"/>
    </source>
</evidence>
<comment type="caution">
    <text evidence="4">The sequence shown here is derived from an EMBL/GenBank/DDBJ whole genome shotgun (WGS) entry which is preliminary data.</text>
</comment>
<evidence type="ECO:0000313" key="4">
    <source>
        <dbReference type="EMBL" id="ORA39093.1"/>
    </source>
</evidence>
<dbReference type="Gene3D" id="2.40.37.20">
    <property type="entry name" value="D-serine dehydratase-like domain"/>
    <property type="match status" value="1"/>
</dbReference>